<dbReference type="GeneID" id="129327094"/>
<evidence type="ECO:0000256" key="8">
    <source>
        <dbReference type="ARBA" id="ARBA00023015"/>
    </source>
</evidence>
<keyword evidence="3" id="KW-0597">Phosphoprotein</keyword>
<dbReference type="SMART" id="SM00349">
    <property type="entry name" value="KRAB"/>
    <property type="match status" value="1"/>
</dbReference>
<dbReference type="Pfam" id="PF00096">
    <property type="entry name" value="zf-C2H2"/>
    <property type="match status" value="4"/>
</dbReference>
<dbReference type="Proteomes" id="UP001190640">
    <property type="component" value="Chromosome 4"/>
</dbReference>
<comment type="similarity">
    <text evidence="2">Belongs to the krueppel C2H2-type zinc-finger protein family.</text>
</comment>
<dbReference type="PANTHER" id="PTHR24390">
    <property type="entry name" value="ZINC FINGER PROTEIN"/>
    <property type="match status" value="1"/>
</dbReference>
<dbReference type="FunFam" id="3.30.160.60:FF:002090">
    <property type="entry name" value="Zinc finger protein 473"/>
    <property type="match status" value="1"/>
</dbReference>
<dbReference type="InterPro" id="IPR036051">
    <property type="entry name" value="KRAB_dom_sf"/>
</dbReference>
<keyword evidence="7" id="KW-0862">Zinc</keyword>
<feature type="domain" description="C2H2-type" evidence="13">
    <location>
        <begin position="237"/>
        <end position="264"/>
    </location>
</feature>
<dbReference type="FunFam" id="3.30.160.60:FF:000624">
    <property type="entry name" value="zinc finger protein 697"/>
    <property type="match status" value="1"/>
</dbReference>
<keyword evidence="5" id="KW-0677">Repeat</keyword>
<name>A0AA97J4Q1_EUBMA</name>
<dbReference type="GO" id="GO:0003700">
    <property type="term" value="F:DNA-binding transcription factor activity"/>
    <property type="evidence" value="ECO:0007669"/>
    <property type="project" value="TreeGrafter"/>
</dbReference>
<dbReference type="GO" id="GO:0008270">
    <property type="term" value="F:zinc ion binding"/>
    <property type="evidence" value="ECO:0007669"/>
    <property type="project" value="UniProtKB-KW"/>
</dbReference>
<dbReference type="Pfam" id="PF01352">
    <property type="entry name" value="KRAB"/>
    <property type="match status" value="1"/>
</dbReference>
<dbReference type="PROSITE" id="PS50805">
    <property type="entry name" value="KRAB"/>
    <property type="match status" value="1"/>
</dbReference>
<evidence type="ECO:0000313" key="15">
    <source>
        <dbReference type="Proteomes" id="UP001190640"/>
    </source>
</evidence>
<feature type="domain" description="C2H2-type" evidence="13">
    <location>
        <begin position="181"/>
        <end position="208"/>
    </location>
</feature>
<dbReference type="PROSITE" id="PS50157">
    <property type="entry name" value="ZINC_FINGER_C2H2_2"/>
    <property type="match status" value="6"/>
</dbReference>
<evidence type="ECO:0000256" key="10">
    <source>
        <dbReference type="ARBA" id="ARBA00023163"/>
    </source>
</evidence>
<reference evidence="16" key="1">
    <citation type="submission" date="2025-08" db="UniProtKB">
        <authorList>
            <consortium name="RefSeq"/>
        </authorList>
    </citation>
    <scope>IDENTIFICATION</scope>
    <source>
        <tissue evidence="16">Blood</tissue>
    </source>
</reference>
<keyword evidence="10" id="KW-0804">Transcription</keyword>
<dbReference type="FunFam" id="3.30.160.60:FF:002343">
    <property type="entry name" value="Zinc finger protein 33A"/>
    <property type="match status" value="2"/>
</dbReference>
<feature type="domain" description="KRAB" evidence="14">
    <location>
        <begin position="8"/>
        <end position="79"/>
    </location>
</feature>
<dbReference type="SUPFAM" id="SSF109640">
    <property type="entry name" value="KRAB domain (Kruppel-associated box)"/>
    <property type="match status" value="1"/>
</dbReference>
<dbReference type="GO" id="GO:0005634">
    <property type="term" value="C:nucleus"/>
    <property type="evidence" value="ECO:0007669"/>
    <property type="project" value="UniProtKB-SubCell"/>
</dbReference>
<feature type="domain" description="C2H2-type" evidence="13">
    <location>
        <begin position="209"/>
        <end position="236"/>
    </location>
</feature>
<feature type="domain" description="C2H2-type" evidence="13">
    <location>
        <begin position="265"/>
        <end position="292"/>
    </location>
</feature>
<dbReference type="InterPro" id="IPR036236">
    <property type="entry name" value="Znf_C2H2_sf"/>
</dbReference>
<evidence type="ECO:0000256" key="9">
    <source>
        <dbReference type="ARBA" id="ARBA00023125"/>
    </source>
</evidence>
<dbReference type="InterPro" id="IPR013087">
    <property type="entry name" value="Znf_C2H2_type"/>
</dbReference>
<keyword evidence="11" id="KW-0539">Nucleus</keyword>
<evidence type="ECO:0000256" key="6">
    <source>
        <dbReference type="ARBA" id="ARBA00022771"/>
    </source>
</evidence>
<evidence type="ECO:0000256" key="11">
    <source>
        <dbReference type="ARBA" id="ARBA00023242"/>
    </source>
</evidence>
<dbReference type="PROSITE" id="PS00028">
    <property type="entry name" value="ZINC_FINGER_C2H2_1"/>
    <property type="match status" value="3"/>
</dbReference>
<keyword evidence="15" id="KW-1185">Reference proteome</keyword>
<accession>A0AA97J4Q1</accession>
<dbReference type="InterPro" id="IPR001909">
    <property type="entry name" value="KRAB"/>
</dbReference>
<dbReference type="CDD" id="cd07765">
    <property type="entry name" value="KRAB_A-box"/>
    <property type="match status" value="1"/>
</dbReference>
<protein>
    <submittedName>
        <fullName evidence="16">Zinc finger protein 664-like</fullName>
    </submittedName>
</protein>
<evidence type="ECO:0000256" key="4">
    <source>
        <dbReference type="ARBA" id="ARBA00022723"/>
    </source>
</evidence>
<gene>
    <name evidence="16" type="primary">LOC129327094</name>
</gene>
<dbReference type="RefSeq" id="XP_054831505.1">
    <property type="nucleotide sequence ID" value="XM_054975530.1"/>
</dbReference>
<evidence type="ECO:0000256" key="7">
    <source>
        <dbReference type="ARBA" id="ARBA00022833"/>
    </source>
</evidence>
<evidence type="ECO:0000256" key="5">
    <source>
        <dbReference type="ARBA" id="ARBA00022737"/>
    </source>
</evidence>
<dbReference type="FunFam" id="3.30.160.60:FF:000540">
    <property type="entry name" value="zinc finger protein 263 isoform X1"/>
    <property type="match status" value="1"/>
</dbReference>
<organism evidence="15 16">
    <name type="scientific">Eublepharis macularius</name>
    <name type="common">Leopard gecko</name>
    <name type="synonym">Cyrtodactylus macularius</name>
    <dbReference type="NCBI Taxonomy" id="481883"/>
    <lineage>
        <taxon>Eukaryota</taxon>
        <taxon>Metazoa</taxon>
        <taxon>Chordata</taxon>
        <taxon>Craniata</taxon>
        <taxon>Vertebrata</taxon>
        <taxon>Euteleostomi</taxon>
        <taxon>Lepidosauria</taxon>
        <taxon>Squamata</taxon>
        <taxon>Bifurcata</taxon>
        <taxon>Gekkota</taxon>
        <taxon>Eublepharidae</taxon>
        <taxon>Eublepharinae</taxon>
        <taxon>Eublepharis</taxon>
    </lineage>
</organism>
<sequence>MQPAQGGVSFEEVAVHFTQGEWTLLSPAQRALYKEVMLENFGNVASLGPEIAKPGLVSWLEEEEELFPRISDEEEGLAAGGMWESANGTSEHLDLEKGDTYSHGKEEVEYCGSMRKKERKHLGKRRNNSGLSQGDDCHEIPLLQKMYKGNNINDYPASGKKIPKKSDIKMHLKDHERKKIYKCLKCKKSFSYTGSFISQQRIHSGKKPHKCLECGTSFNQNGNLHSHQISQTREKLYKCLEFGKSFSWNANLICHQKIHTGEKPYKCQVCEKSFRRSEHLNSHLRIHTGEKPYKCLECGKSFSQSANLSSHQRIHAGKKPYKCLGCGKSFSQSGHLKSHQRIHTEEKPYSCLVCGKSFRVDTLITTEEFTQVRNLINAWSVEKGSN</sequence>
<dbReference type="AlphaFoldDB" id="A0AA97J4Q1"/>
<keyword evidence="8" id="KW-0805">Transcription regulation</keyword>
<dbReference type="GO" id="GO:0000978">
    <property type="term" value="F:RNA polymerase II cis-regulatory region sequence-specific DNA binding"/>
    <property type="evidence" value="ECO:0007669"/>
    <property type="project" value="TreeGrafter"/>
</dbReference>
<feature type="domain" description="C2H2-type" evidence="13">
    <location>
        <begin position="293"/>
        <end position="320"/>
    </location>
</feature>
<evidence type="ECO:0000313" key="16">
    <source>
        <dbReference type="RefSeq" id="XP_054831505.1"/>
    </source>
</evidence>
<dbReference type="Gene3D" id="6.10.140.140">
    <property type="match status" value="1"/>
</dbReference>
<feature type="domain" description="C2H2-type" evidence="13">
    <location>
        <begin position="321"/>
        <end position="348"/>
    </location>
</feature>
<comment type="subcellular location">
    <subcellularLocation>
        <location evidence="1">Nucleus</location>
    </subcellularLocation>
</comment>
<evidence type="ECO:0000256" key="3">
    <source>
        <dbReference type="ARBA" id="ARBA00022553"/>
    </source>
</evidence>
<dbReference type="SMART" id="SM00355">
    <property type="entry name" value="ZnF_C2H2"/>
    <property type="match status" value="6"/>
</dbReference>
<proteinExistence type="inferred from homology"/>
<evidence type="ECO:0000259" key="13">
    <source>
        <dbReference type="PROSITE" id="PS50157"/>
    </source>
</evidence>
<dbReference type="SUPFAM" id="SSF57667">
    <property type="entry name" value="beta-beta-alpha zinc fingers"/>
    <property type="match status" value="4"/>
</dbReference>
<keyword evidence="9" id="KW-0238">DNA-binding</keyword>
<evidence type="ECO:0000259" key="14">
    <source>
        <dbReference type="PROSITE" id="PS50805"/>
    </source>
</evidence>
<dbReference type="PANTHER" id="PTHR24390:SF227">
    <property type="entry name" value="KRUEPPEL HOMOLOG 1-RELATED"/>
    <property type="match status" value="1"/>
</dbReference>
<keyword evidence="6 12" id="KW-0863">Zinc-finger</keyword>
<evidence type="ECO:0000256" key="2">
    <source>
        <dbReference type="ARBA" id="ARBA00006991"/>
    </source>
</evidence>
<dbReference type="GO" id="GO:0006357">
    <property type="term" value="P:regulation of transcription by RNA polymerase II"/>
    <property type="evidence" value="ECO:0007669"/>
    <property type="project" value="TreeGrafter"/>
</dbReference>
<evidence type="ECO:0000256" key="12">
    <source>
        <dbReference type="PROSITE-ProRule" id="PRU00042"/>
    </source>
</evidence>
<dbReference type="KEGG" id="emc:129327094"/>
<dbReference type="Gene3D" id="3.30.160.60">
    <property type="entry name" value="Classic Zinc Finger"/>
    <property type="match status" value="7"/>
</dbReference>
<evidence type="ECO:0000256" key="1">
    <source>
        <dbReference type="ARBA" id="ARBA00004123"/>
    </source>
</evidence>
<keyword evidence="4" id="KW-0479">Metal-binding</keyword>